<evidence type="ECO:0000313" key="3">
    <source>
        <dbReference type="Proteomes" id="UP001216510"/>
    </source>
</evidence>
<feature type="signal peptide" evidence="1">
    <location>
        <begin position="1"/>
        <end position="23"/>
    </location>
</feature>
<proteinExistence type="predicted"/>
<gene>
    <name evidence="2" type="ORF">PX653_19825</name>
</gene>
<reference evidence="2 3" key="1">
    <citation type="submission" date="2023-02" db="EMBL/GenBank/DDBJ databases">
        <title>Gemone sequence of Telluria chitinolytica ACM 3522T.</title>
        <authorList>
            <person name="Frediansyah A."/>
            <person name="Miess H."/>
            <person name="Gross H."/>
        </authorList>
    </citation>
    <scope>NUCLEOTIDE SEQUENCE [LARGE SCALE GENOMIC DNA]</scope>
    <source>
        <strain evidence="2 3">ACM 3522</strain>
    </source>
</reference>
<accession>A0ABY8B9K9</accession>
<keyword evidence="3" id="KW-1185">Reference proteome</keyword>
<name>A0ABY8B9K9_9BURK</name>
<evidence type="ECO:0000256" key="1">
    <source>
        <dbReference type="SAM" id="SignalP"/>
    </source>
</evidence>
<dbReference type="RefSeq" id="WP_277414455.1">
    <property type="nucleotide sequence ID" value="NZ_CP119083.1"/>
</dbReference>
<protein>
    <recommendedName>
        <fullName evidence="4">VCBS repeat-containing protein</fullName>
    </recommendedName>
</protein>
<keyword evidence="1" id="KW-0732">Signal</keyword>
<sequence length="198" mass="20980">MRDLYHRGCAAIAACGVALAAQAANVDTASRDACKQALPQVAQGVAGLLEPVRRDSHCVAGDFNGDGKPDLLMVVKVLVAKVPAAAGVKVTYPFHDRDGEKGRLQLLALHSTAGAGAGEWSRYEKLLLDGSSPILVLRHADGAGDLRRVTRQSKEVKALQVPVRRLRGEGVLLGTEAVDAVLYWDGKTYVLHEDPAGP</sequence>
<evidence type="ECO:0000313" key="2">
    <source>
        <dbReference type="EMBL" id="WEF31686.1"/>
    </source>
</evidence>
<organism evidence="2 3">
    <name type="scientific">Pseudoduganella chitinolytica</name>
    <dbReference type="NCBI Taxonomy" id="34070"/>
    <lineage>
        <taxon>Bacteria</taxon>
        <taxon>Pseudomonadati</taxon>
        <taxon>Pseudomonadota</taxon>
        <taxon>Betaproteobacteria</taxon>
        <taxon>Burkholderiales</taxon>
        <taxon>Oxalobacteraceae</taxon>
        <taxon>Telluria group</taxon>
        <taxon>Pseudoduganella</taxon>
    </lineage>
</organism>
<dbReference type="EMBL" id="CP119083">
    <property type="protein sequence ID" value="WEF31686.1"/>
    <property type="molecule type" value="Genomic_DNA"/>
</dbReference>
<feature type="chain" id="PRO_5045387210" description="VCBS repeat-containing protein" evidence="1">
    <location>
        <begin position="24"/>
        <end position="198"/>
    </location>
</feature>
<evidence type="ECO:0008006" key="4">
    <source>
        <dbReference type="Google" id="ProtNLM"/>
    </source>
</evidence>
<dbReference type="Proteomes" id="UP001216510">
    <property type="component" value="Chromosome"/>
</dbReference>